<dbReference type="EMBL" id="MN990730">
    <property type="protein sequence ID" value="QIM10487.1"/>
    <property type="molecule type" value="Genomic_DNA"/>
</dbReference>
<proteinExistence type="predicted"/>
<dbReference type="AlphaFoldDB" id="A0A6G8F2J9"/>
<gene>
    <name evidence="1" type="ORF">PlAlph_3790</name>
</gene>
<reference evidence="1" key="1">
    <citation type="journal article" date="2020" name="J. ISSAAS">
        <title>Lactobacilli and other gastrointestinal microbiota of Peromyscus leucopus, reservoir host for agents of Lyme disease and other zoonoses in North America.</title>
        <authorList>
            <person name="Milovic A."/>
            <person name="Bassam K."/>
            <person name="Shao H."/>
            <person name="Chatzistamou I."/>
            <person name="Tufts D.M."/>
            <person name="Diuk-Wasser M."/>
            <person name="Barbour A.G."/>
        </authorList>
    </citation>
    <scope>NUCLEOTIDE SEQUENCE</scope>
    <source>
        <strain evidence="1">LL90</strain>
    </source>
</reference>
<name>A0A6G8F2J9_9PROT</name>
<accession>A0A6G8F2J9</accession>
<sequence length="116" mass="13104">MEIKTSQHPLINTLANTNLIRKPQSIREVEERNRCCPASDIVLVTEVWELTVAEYRSFCNSCLESRPEFKGKGGYAEYNGAQFSSVIALCCPNRPTLLIDPEGSDYARYIGLLNKF</sequence>
<protein>
    <submittedName>
        <fullName evidence="1">Uncharacterized protein</fullName>
    </submittedName>
</protein>
<organism evidence="1">
    <name type="scientific">uncultured Alphaproteobacteria bacterium</name>
    <dbReference type="NCBI Taxonomy" id="91750"/>
    <lineage>
        <taxon>Bacteria</taxon>
        <taxon>Pseudomonadati</taxon>
        <taxon>Pseudomonadota</taxon>
        <taxon>Alphaproteobacteria</taxon>
        <taxon>environmental samples</taxon>
    </lineage>
</organism>
<evidence type="ECO:0000313" key="1">
    <source>
        <dbReference type="EMBL" id="QIM10487.1"/>
    </source>
</evidence>